<dbReference type="EMBL" id="JACWZY010000031">
    <property type="protein sequence ID" value="MBD2704448.1"/>
    <property type="molecule type" value="Genomic_DNA"/>
</dbReference>
<comment type="caution">
    <text evidence="2">The sequence shown here is derived from an EMBL/GenBank/DDBJ whole genome shotgun (WGS) entry which is preliminary data.</text>
</comment>
<reference evidence="2" key="1">
    <citation type="submission" date="2020-09" db="EMBL/GenBank/DDBJ databases">
        <authorList>
            <person name="Kim M.K."/>
        </authorList>
    </citation>
    <scope>NUCLEOTIDE SEQUENCE</scope>
    <source>
        <strain evidence="2">BT702</strain>
    </source>
</reference>
<dbReference type="PROSITE" id="PS50943">
    <property type="entry name" value="HTH_CROC1"/>
    <property type="match status" value="1"/>
</dbReference>
<dbReference type="Pfam" id="PF01381">
    <property type="entry name" value="HTH_3"/>
    <property type="match status" value="1"/>
</dbReference>
<evidence type="ECO:0000313" key="3">
    <source>
        <dbReference type="Proteomes" id="UP000598820"/>
    </source>
</evidence>
<gene>
    <name evidence="2" type="ORF">IC229_27655</name>
</gene>
<feature type="domain" description="HTH cro/C1-type" evidence="1">
    <location>
        <begin position="19"/>
        <end position="65"/>
    </location>
</feature>
<accession>A0A926Y4D6</accession>
<evidence type="ECO:0000259" key="1">
    <source>
        <dbReference type="PROSITE" id="PS50943"/>
    </source>
</evidence>
<dbReference type="CDD" id="cd00093">
    <property type="entry name" value="HTH_XRE"/>
    <property type="match status" value="1"/>
</dbReference>
<proteinExistence type="predicted"/>
<keyword evidence="3" id="KW-1185">Reference proteome</keyword>
<dbReference type="RefSeq" id="WP_190891026.1">
    <property type="nucleotide sequence ID" value="NZ_JACWZY010000031.1"/>
</dbReference>
<dbReference type="SUPFAM" id="SSF47413">
    <property type="entry name" value="lambda repressor-like DNA-binding domains"/>
    <property type="match status" value="1"/>
</dbReference>
<sequence length="85" mass="9441">MKYDFEGLKARIADIDDGQSKLAAAMGVSNPRIYKILSGTTKPELATMVKLNQELKKLEAERDNLVEKNPEIFLPVNGLYSPLCS</sequence>
<evidence type="ECO:0000313" key="2">
    <source>
        <dbReference type="EMBL" id="MBD2704448.1"/>
    </source>
</evidence>
<dbReference type="InterPro" id="IPR001387">
    <property type="entry name" value="Cro/C1-type_HTH"/>
</dbReference>
<dbReference type="Proteomes" id="UP000598820">
    <property type="component" value="Unassembled WGS sequence"/>
</dbReference>
<protein>
    <submittedName>
        <fullName evidence="2">Helix-turn-helix transcriptional regulator</fullName>
    </submittedName>
</protein>
<dbReference type="AlphaFoldDB" id="A0A926Y4D6"/>
<dbReference type="GO" id="GO:0003677">
    <property type="term" value="F:DNA binding"/>
    <property type="evidence" value="ECO:0007669"/>
    <property type="project" value="InterPro"/>
</dbReference>
<dbReference type="InterPro" id="IPR010982">
    <property type="entry name" value="Lambda_DNA-bd_dom_sf"/>
</dbReference>
<name>A0A926Y4D6_9BACT</name>
<organism evidence="2 3">
    <name type="scientific">Spirosoma profusum</name>
    <dbReference type="NCBI Taxonomy" id="2771354"/>
    <lineage>
        <taxon>Bacteria</taxon>
        <taxon>Pseudomonadati</taxon>
        <taxon>Bacteroidota</taxon>
        <taxon>Cytophagia</taxon>
        <taxon>Cytophagales</taxon>
        <taxon>Cytophagaceae</taxon>
        <taxon>Spirosoma</taxon>
    </lineage>
</organism>